<dbReference type="PROSITE" id="PS50003">
    <property type="entry name" value="PH_DOMAIN"/>
    <property type="match status" value="1"/>
</dbReference>
<evidence type="ECO:0000259" key="2">
    <source>
        <dbReference type="PROSITE" id="PS50003"/>
    </source>
</evidence>
<feature type="compositionally biased region" description="Low complexity" evidence="1">
    <location>
        <begin position="194"/>
        <end position="204"/>
    </location>
</feature>
<dbReference type="CDD" id="cd00821">
    <property type="entry name" value="PH"/>
    <property type="match status" value="1"/>
</dbReference>
<organism evidence="3 4">
    <name type="scientific">Larinioides sclopetarius</name>
    <dbReference type="NCBI Taxonomy" id="280406"/>
    <lineage>
        <taxon>Eukaryota</taxon>
        <taxon>Metazoa</taxon>
        <taxon>Ecdysozoa</taxon>
        <taxon>Arthropoda</taxon>
        <taxon>Chelicerata</taxon>
        <taxon>Arachnida</taxon>
        <taxon>Araneae</taxon>
        <taxon>Araneomorphae</taxon>
        <taxon>Entelegynae</taxon>
        <taxon>Araneoidea</taxon>
        <taxon>Araneidae</taxon>
        <taxon>Larinioides</taxon>
    </lineage>
</organism>
<dbReference type="InterPro" id="IPR001849">
    <property type="entry name" value="PH_domain"/>
</dbReference>
<comment type="caution">
    <text evidence="3">The sequence shown here is derived from an EMBL/GenBank/DDBJ whole genome shotgun (WGS) entry which is preliminary data.</text>
</comment>
<feature type="region of interest" description="Disordered" evidence="1">
    <location>
        <begin position="590"/>
        <end position="615"/>
    </location>
</feature>
<dbReference type="AlphaFoldDB" id="A0AAV2C1C6"/>
<feature type="compositionally biased region" description="Polar residues" evidence="1">
    <location>
        <begin position="259"/>
        <end position="268"/>
    </location>
</feature>
<name>A0AAV2C1C6_9ARAC</name>
<keyword evidence="4" id="KW-1185">Reference proteome</keyword>
<feature type="compositionally biased region" description="Acidic residues" evidence="1">
    <location>
        <begin position="234"/>
        <end position="243"/>
    </location>
</feature>
<feature type="region of interest" description="Disordered" evidence="1">
    <location>
        <begin position="969"/>
        <end position="1009"/>
    </location>
</feature>
<feature type="compositionally biased region" description="Polar residues" evidence="1">
    <location>
        <begin position="109"/>
        <end position="119"/>
    </location>
</feature>
<feature type="region of interest" description="Disordered" evidence="1">
    <location>
        <begin position="230"/>
        <end position="325"/>
    </location>
</feature>
<feature type="compositionally biased region" description="Basic and acidic residues" evidence="1">
    <location>
        <begin position="372"/>
        <end position="388"/>
    </location>
</feature>
<feature type="compositionally biased region" description="Basic and acidic residues" evidence="1">
    <location>
        <begin position="401"/>
        <end position="431"/>
    </location>
</feature>
<evidence type="ECO:0000313" key="3">
    <source>
        <dbReference type="EMBL" id="CAL1301846.1"/>
    </source>
</evidence>
<feature type="compositionally biased region" description="Polar residues" evidence="1">
    <location>
        <begin position="941"/>
        <end position="953"/>
    </location>
</feature>
<feature type="region of interest" description="Disordered" evidence="1">
    <location>
        <begin position="366"/>
        <end position="477"/>
    </location>
</feature>
<dbReference type="InterPro" id="IPR011993">
    <property type="entry name" value="PH-like_dom_sf"/>
</dbReference>
<reference evidence="3 4" key="1">
    <citation type="submission" date="2024-04" db="EMBL/GenBank/DDBJ databases">
        <authorList>
            <person name="Rising A."/>
            <person name="Reimegard J."/>
            <person name="Sonavane S."/>
            <person name="Akerstrom W."/>
            <person name="Nylinder S."/>
            <person name="Hedman E."/>
            <person name="Kallberg Y."/>
        </authorList>
    </citation>
    <scope>NUCLEOTIDE SEQUENCE [LARGE SCALE GENOMIC DNA]</scope>
</reference>
<sequence length="1009" mass="111637">MPLTKLFQRRNSSQKDRKKSLTSAERSASDSIAEVSSSNIQDRTTTSSDSCHSEAKRKFSAGMEEAEEGKSSDTQLESDDPNAETCETYRRCSVPEISDLVEQVRNKSRSLSMKESGTKPNVLRTRRRKCESESAAFSSTDDEGFEDKIIQLRERDLEKVIGQCVDRLVRESILTAVKSVKVDSLYDDVIKSLSRSPSESSDSSGCPETVQQKLHTDSVTEYADLKMLHTFEEEKLEDEELDGREDSKQQEDSEASPEISDQFQSDIQNENDEKDCAKTEESLKSVEPDVASADKMVDPKESVASTDKMTVPKESFEKSEPDNNLKVVHYESDVKSTDKLGDPEESFETCESDNCINPVIIAETDANGSAKSVEHCESSTEEQNEKTLAEVQVGDSNQQDTRVESDTVSIKDKEVHSNDACEQTNEAKESQENSIPTEGCDENESGKDTVNFSTQDKSHAPQNEEMEEVKDSKDQLVDETDDCKVEVEEAKDTSVDGYHADIEESISLHSMASESSFENLIDSKAYLRTISDDTMTSTDEISLGGQVDATLKKDTDVPSNEQLSSKNLSVEADLMAMSGDDFSHLLTTGESTVDESSTPAGDLGENLPEQKPAEEEKKVNWKVGYLHVKLPHKSRHKGLKVWKKRCVAIQPDEFASDDSDPCLVLSVYSGDSSAAKKHSASFWKSISCQKAVIYRSSSKTHPYSFTISDDKKAVIHLATDSEAISQEWMAAIRAILWPPSPVIQLEKMLNGREFEISIIDNEFSYHAGLLGMYGYLTITSKKLILVHPQQGYVIQEWYLNTIDKFQLIQQSRIEDLNKILSMTTCSDSSTGKGNIMIFCKEAVALLQAVASTIHQILTHHSEQEGGKYQKELEEIGEWLVADSTATEDYYKVPPRQVKSLLDIPNFIFNKPLTPVATVAGTPGVAMETQKSTLDVPKANPTRASQDSGISSETVPDDFLNCSATSFVVGSGPFPGKSSDSELSDTYTPPRSPEVKTRREAGASDEKAEA</sequence>
<protein>
    <recommendedName>
        <fullName evidence="2">PH domain-containing protein</fullName>
    </recommendedName>
</protein>
<dbReference type="Pfam" id="PF00169">
    <property type="entry name" value="PH"/>
    <property type="match status" value="1"/>
</dbReference>
<accession>A0AAV2C1C6</accession>
<dbReference type="Gene3D" id="2.30.29.30">
    <property type="entry name" value="Pleckstrin-homology domain (PH domain)/Phosphotyrosine-binding domain (PTB)"/>
    <property type="match status" value="2"/>
</dbReference>
<feature type="compositionally biased region" description="Basic and acidic residues" evidence="1">
    <location>
        <begin position="310"/>
        <end position="325"/>
    </location>
</feature>
<proteinExistence type="predicted"/>
<dbReference type="EMBL" id="CAXIEN010000888">
    <property type="protein sequence ID" value="CAL1301846.1"/>
    <property type="molecule type" value="Genomic_DNA"/>
</dbReference>
<gene>
    <name evidence="3" type="ORF">LARSCL_LOCUS22734</name>
</gene>
<feature type="compositionally biased region" description="Polar residues" evidence="1">
    <location>
        <begin position="39"/>
        <end position="50"/>
    </location>
</feature>
<feature type="region of interest" description="Disordered" evidence="1">
    <location>
        <begin position="104"/>
        <end position="135"/>
    </location>
</feature>
<feature type="region of interest" description="Disordered" evidence="1">
    <location>
        <begin position="194"/>
        <end position="218"/>
    </location>
</feature>
<feature type="compositionally biased region" description="Polar residues" evidence="1">
    <location>
        <begin position="590"/>
        <end position="599"/>
    </location>
</feature>
<feature type="compositionally biased region" description="Basic and acidic residues" evidence="1">
    <location>
        <begin position="992"/>
        <end position="1009"/>
    </location>
</feature>
<feature type="region of interest" description="Disordered" evidence="1">
    <location>
        <begin position="1"/>
        <end position="88"/>
    </location>
</feature>
<dbReference type="Proteomes" id="UP001497382">
    <property type="component" value="Unassembled WGS sequence"/>
</dbReference>
<evidence type="ECO:0000256" key="1">
    <source>
        <dbReference type="SAM" id="MobiDB-lite"/>
    </source>
</evidence>
<feature type="domain" description="PH" evidence="2">
    <location>
        <begin position="619"/>
        <end position="737"/>
    </location>
</feature>
<dbReference type="Pfam" id="PF02174">
    <property type="entry name" value="IRS"/>
    <property type="match status" value="1"/>
</dbReference>
<feature type="region of interest" description="Disordered" evidence="1">
    <location>
        <begin position="929"/>
        <end position="955"/>
    </location>
</feature>
<evidence type="ECO:0000313" key="4">
    <source>
        <dbReference type="Proteomes" id="UP001497382"/>
    </source>
</evidence>
<dbReference type="SUPFAM" id="SSF50729">
    <property type="entry name" value="PH domain-like"/>
    <property type="match status" value="1"/>
</dbReference>
<dbReference type="InterPro" id="IPR002404">
    <property type="entry name" value="IRS_PTB"/>
</dbReference>
<feature type="compositionally biased region" description="Basic and acidic residues" evidence="1">
    <location>
        <begin position="274"/>
        <end position="287"/>
    </location>
</feature>
<feature type="compositionally biased region" description="Low complexity" evidence="1">
    <location>
        <begin position="29"/>
        <end position="38"/>
    </location>
</feature>